<evidence type="ECO:0000256" key="4">
    <source>
        <dbReference type="ARBA" id="ARBA00022475"/>
    </source>
</evidence>
<organism evidence="15 16">
    <name type="scientific">Lysobacter brunescens</name>
    <dbReference type="NCBI Taxonomy" id="262323"/>
    <lineage>
        <taxon>Bacteria</taxon>
        <taxon>Pseudomonadati</taxon>
        <taxon>Pseudomonadota</taxon>
        <taxon>Gammaproteobacteria</taxon>
        <taxon>Lysobacterales</taxon>
        <taxon>Lysobacteraceae</taxon>
        <taxon>Lysobacter</taxon>
    </lineage>
</organism>
<dbReference type="Gene3D" id="1.20.950.20">
    <property type="entry name" value="Transmembrane di-heme cytochromes, Chain C"/>
    <property type="match status" value="1"/>
</dbReference>
<dbReference type="InterPro" id="IPR011577">
    <property type="entry name" value="Cyt_b561_bac/Ni-Hgenase"/>
</dbReference>
<dbReference type="EMBL" id="JBHTIF010000001">
    <property type="protein sequence ID" value="MFD0724968.1"/>
    <property type="molecule type" value="Genomic_DNA"/>
</dbReference>
<evidence type="ECO:0000256" key="9">
    <source>
        <dbReference type="ARBA" id="ARBA00022989"/>
    </source>
</evidence>
<keyword evidence="4" id="KW-1003">Cell membrane</keyword>
<evidence type="ECO:0000256" key="3">
    <source>
        <dbReference type="ARBA" id="ARBA00022448"/>
    </source>
</evidence>
<evidence type="ECO:0000256" key="8">
    <source>
        <dbReference type="ARBA" id="ARBA00022982"/>
    </source>
</evidence>
<keyword evidence="9 13" id="KW-1133">Transmembrane helix</keyword>
<evidence type="ECO:0000313" key="15">
    <source>
        <dbReference type="EMBL" id="MFD0724968.1"/>
    </source>
</evidence>
<evidence type="ECO:0000256" key="11">
    <source>
        <dbReference type="ARBA" id="ARBA00023136"/>
    </source>
</evidence>
<name>A0ABW2YA27_9GAMM</name>
<evidence type="ECO:0000256" key="7">
    <source>
        <dbReference type="ARBA" id="ARBA00022723"/>
    </source>
</evidence>
<dbReference type="Pfam" id="PF01292">
    <property type="entry name" value="Ni_hydr_CYTB"/>
    <property type="match status" value="1"/>
</dbReference>
<sequence>MSAVRSSKFAWPVRAIHWISAGLVLLAYLTSELTEEIAEGERAGPDWHVFAGLALLALFLPRLLSRAFTRTPPVTPPSPAWSVMLSKLVALALLLFVVAQPVLGVLSVWAEGHALAIPFTSIEVPPMLALGEDAGEALEEAHETLGNAFYAVIALHALGALWHHLFRRDDALRRML</sequence>
<proteinExistence type="inferred from homology"/>
<feature type="transmembrane region" description="Helical" evidence="13">
    <location>
        <begin position="88"/>
        <end position="110"/>
    </location>
</feature>
<keyword evidence="11 13" id="KW-0472">Membrane</keyword>
<dbReference type="InterPro" id="IPR016174">
    <property type="entry name" value="Di-haem_cyt_TM"/>
</dbReference>
<dbReference type="PANTHER" id="PTHR30529:SF3">
    <property type="entry name" value="CYTOCHROME B561 HOMOLOG 1"/>
    <property type="match status" value="1"/>
</dbReference>
<accession>A0ABW2YA27</accession>
<evidence type="ECO:0000256" key="1">
    <source>
        <dbReference type="ARBA" id="ARBA00001970"/>
    </source>
</evidence>
<dbReference type="Proteomes" id="UP001597110">
    <property type="component" value="Unassembled WGS sequence"/>
</dbReference>
<dbReference type="PANTHER" id="PTHR30529">
    <property type="entry name" value="CYTOCHROME B561"/>
    <property type="match status" value="1"/>
</dbReference>
<evidence type="ECO:0000256" key="2">
    <source>
        <dbReference type="ARBA" id="ARBA00004651"/>
    </source>
</evidence>
<keyword evidence="6 13" id="KW-0812">Transmembrane</keyword>
<comment type="cofactor">
    <cofactor evidence="1">
        <name>heme b</name>
        <dbReference type="ChEBI" id="CHEBI:60344"/>
    </cofactor>
</comment>
<keyword evidence="7" id="KW-0479">Metal-binding</keyword>
<feature type="transmembrane region" description="Helical" evidence="13">
    <location>
        <begin position="148"/>
        <end position="166"/>
    </location>
</feature>
<evidence type="ECO:0000256" key="6">
    <source>
        <dbReference type="ARBA" id="ARBA00022692"/>
    </source>
</evidence>
<gene>
    <name evidence="15" type="ORF">ACFQ0E_05065</name>
</gene>
<dbReference type="InterPro" id="IPR052168">
    <property type="entry name" value="Cytochrome_b561_oxidase"/>
</dbReference>
<dbReference type="SUPFAM" id="SSF81342">
    <property type="entry name" value="Transmembrane di-heme cytochromes"/>
    <property type="match status" value="1"/>
</dbReference>
<evidence type="ECO:0000259" key="14">
    <source>
        <dbReference type="Pfam" id="PF01292"/>
    </source>
</evidence>
<evidence type="ECO:0000313" key="16">
    <source>
        <dbReference type="Proteomes" id="UP001597110"/>
    </source>
</evidence>
<keyword evidence="5" id="KW-0349">Heme</keyword>
<comment type="subcellular location">
    <subcellularLocation>
        <location evidence="2">Cell membrane</location>
        <topology evidence="2">Multi-pass membrane protein</topology>
    </subcellularLocation>
</comment>
<keyword evidence="8" id="KW-0249">Electron transport</keyword>
<feature type="transmembrane region" description="Helical" evidence="13">
    <location>
        <begin position="49"/>
        <end position="68"/>
    </location>
</feature>
<dbReference type="RefSeq" id="WP_386822595.1">
    <property type="nucleotide sequence ID" value="NZ_JBHTIF010000001.1"/>
</dbReference>
<feature type="domain" description="Cytochrome b561 bacterial/Ni-hydrogenase" evidence="14">
    <location>
        <begin position="9"/>
        <end position="176"/>
    </location>
</feature>
<keyword evidence="16" id="KW-1185">Reference proteome</keyword>
<keyword evidence="3" id="KW-0813">Transport</keyword>
<keyword evidence="10" id="KW-0408">Iron</keyword>
<evidence type="ECO:0000256" key="13">
    <source>
        <dbReference type="SAM" id="Phobius"/>
    </source>
</evidence>
<reference evidence="16" key="1">
    <citation type="journal article" date="2019" name="Int. J. Syst. Evol. Microbiol.">
        <title>The Global Catalogue of Microorganisms (GCM) 10K type strain sequencing project: providing services to taxonomists for standard genome sequencing and annotation.</title>
        <authorList>
            <consortium name="The Broad Institute Genomics Platform"/>
            <consortium name="The Broad Institute Genome Sequencing Center for Infectious Disease"/>
            <person name="Wu L."/>
            <person name="Ma J."/>
        </authorList>
    </citation>
    <scope>NUCLEOTIDE SEQUENCE [LARGE SCALE GENOMIC DNA]</scope>
    <source>
        <strain evidence="16">CCUG 55585</strain>
    </source>
</reference>
<evidence type="ECO:0000256" key="5">
    <source>
        <dbReference type="ARBA" id="ARBA00022617"/>
    </source>
</evidence>
<evidence type="ECO:0000256" key="10">
    <source>
        <dbReference type="ARBA" id="ARBA00023004"/>
    </source>
</evidence>
<evidence type="ECO:0000256" key="12">
    <source>
        <dbReference type="ARBA" id="ARBA00037975"/>
    </source>
</evidence>
<feature type="transmembrane region" description="Helical" evidence="13">
    <location>
        <begin position="12"/>
        <end position="29"/>
    </location>
</feature>
<comment type="similarity">
    <text evidence="12">Belongs to the cytochrome b561 family.</text>
</comment>
<comment type="caution">
    <text evidence="15">The sequence shown here is derived from an EMBL/GenBank/DDBJ whole genome shotgun (WGS) entry which is preliminary data.</text>
</comment>
<protein>
    <submittedName>
        <fullName evidence="15">Cytochrome b</fullName>
    </submittedName>
</protein>